<dbReference type="InterPro" id="IPR011009">
    <property type="entry name" value="Kinase-like_dom_sf"/>
</dbReference>
<evidence type="ECO:0000259" key="1">
    <source>
        <dbReference type="PROSITE" id="PS50011"/>
    </source>
</evidence>
<sequence>MALCIQNHWMRTRKQLKFIQRVSDTLDKDHRDIQNQIVRALINKLSAATTSLGKVTETYRGLGGRPEIRVEKWRYIRLKESLQQTMDDLEVWQKRFDPSWFLIMKVANPMIDLELSRDSQMQNQLPSALSVRKAATGGPQSRSSVFLDKDALESAEKIDIPYTSAKWAQRQGSAKWLVLDTMAVDPQLDISRLIQDVRDLARKLSCSDPATFGLLNCYGVIKETDPSNRRKVNSFCFVFRTPARAPQGTSLRSRLICGNTEHSLSERFRIAKEVARSVCYMHTHGFVHKNIRPETILLLQSESTGFGSSFLLGFGNFRSADGRTLQAGDSDWEKNLYRHPRRVGLVPEDEYIMQHDIYSLGVCLLEVGLWETFVLYDDQGGNPRPSPILNLELDNLEQLASIKEHLVSLTRNILPRRMGTKYARVVETCLTCLDPDNADFGDEQEFQDADGVLVAVRYIEKVLLQLDGICL</sequence>
<dbReference type="GO" id="GO:0005524">
    <property type="term" value="F:ATP binding"/>
    <property type="evidence" value="ECO:0007669"/>
    <property type="project" value="InterPro"/>
</dbReference>
<dbReference type="PANTHER" id="PTHR37542:SF1">
    <property type="entry name" value="PRION-INHIBITION AND PROPAGATION HELO DOMAIN-CONTAINING PROTEIN"/>
    <property type="match status" value="1"/>
</dbReference>
<dbReference type="PANTHER" id="PTHR37542">
    <property type="entry name" value="HELO DOMAIN-CONTAINING PROTEIN-RELATED"/>
    <property type="match status" value="1"/>
</dbReference>
<dbReference type="OrthoDB" id="1911848at2759"/>
<dbReference type="STRING" id="1073089.A0A1L9RAL3"/>
<accession>A0A1L9RAL3</accession>
<dbReference type="AlphaFoldDB" id="A0A1L9RAL3"/>
<protein>
    <recommendedName>
        <fullName evidence="1">Protein kinase domain-containing protein</fullName>
    </recommendedName>
</protein>
<organism evidence="2 3">
    <name type="scientific">Aspergillus wentii DTO 134E9</name>
    <dbReference type="NCBI Taxonomy" id="1073089"/>
    <lineage>
        <taxon>Eukaryota</taxon>
        <taxon>Fungi</taxon>
        <taxon>Dikarya</taxon>
        <taxon>Ascomycota</taxon>
        <taxon>Pezizomycotina</taxon>
        <taxon>Eurotiomycetes</taxon>
        <taxon>Eurotiomycetidae</taxon>
        <taxon>Eurotiales</taxon>
        <taxon>Aspergillaceae</taxon>
        <taxon>Aspergillus</taxon>
        <taxon>Aspergillus subgen. Cremei</taxon>
    </lineage>
</organism>
<dbReference type="GeneID" id="63752002"/>
<dbReference type="InterPro" id="IPR000719">
    <property type="entry name" value="Prot_kinase_dom"/>
</dbReference>
<dbReference type="Proteomes" id="UP000184383">
    <property type="component" value="Unassembled WGS sequence"/>
</dbReference>
<dbReference type="GO" id="GO:0004672">
    <property type="term" value="F:protein kinase activity"/>
    <property type="evidence" value="ECO:0007669"/>
    <property type="project" value="InterPro"/>
</dbReference>
<dbReference type="Gene3D" id="1.10.510.10">
    <property type="entry name" value="Transferase(Phosphotransferase) domain 1"/>
    <property type="match status" value="1"/>
</dbReference>
<evidence type="ECO:0000313" key="3">
    <source>
        <dbReference type="Proteomes" id="UP000184383"/>
    </source>
</evidence>
<name>A0A1L9RAL3_ASPWE</name>
<dbReference type="EMBL" id="KV878215">
    <property type="protein sequence ID" value="OJJ31966.1"/>
    <property type="molecule type" value="Genomic_DNA"/>
</dbReference>
<proteinExistence type="predicted"/>
<dbReference type="SUPFAM" id="SSF56112">
    <property type="entry name" value="Protein kinase-like (PK-like)"/>
    <property type="match status" value="1"/>
</dbReference>
<dbReference type="PROSITE" id="PS50011">
    <property type="entry name" value="PROTEIN_KINASE_DOM"/>
    <property type="match status" value="1"/>
</dbReference>
<keyword evidence="3" id="KW-1185">Reference proteome</keyword>
<evidence type="ECO:0000313" key="2">
    <source>
        <dbReference type="EMBL" id="OJJ31966.1"/>
    </source>
</evidence>
<dbReference type="VEuPathDB" id="FungiDB:ASPWEDRAFT_43971"/>
<dbReference type="RefSeq" id="XP_040685643.1">
    <property type="nucleotide sequence ID" value="XM_040836154.1"/>
</dbReference>
<reference evidence="3" key="1">
    <citation type="journal article" date="2017" name="Genome Biol.">
        <title>Comparative genomics reveals high biological diversity and specific adaptations in the industrially and medically important fungal genus Aspergillus.</title>
        <authorList>
            <person name="de Vries R.P."/>
            <person name="Riley R."/>
            <person name="Wiebenga A."/>
            <person name="Aguilar-Osorio G."/>
            <person name="Amillis S."/>
            <person name="Uchima C.A."/>
            <person name="Anderluh G."/>
            <person name="Asadollahi M."/>
            <person name="Askin M."/>
            <person name="Barry K."/>
            <person name="Battaglia E."/>
            <person name="Bayram O."/>
            <person name="Benocci T."/>
            <person name="Braus-Stromeyer S.A."/>
            <person name="Caldana C."/>
            <person name="Canovas D."/>
            <person name="Cerqueira G.C."/>
            <person name="Chen F."/>
            <person name="Chen W."/>
            <person name="Choi C."/>
            <person name="Clum A."/>
            <person name="Dos Santos R.A."/>
            <person name="Damasio A.R."/>
            <person name="Diallinas G."/>
            <person name="Emri T."/>
            <person name="Fekete E."/>
            <person name="Flipphi M."/>
            <person name="Freyberg S."/>
            <person name="Gallo A."/>
            <person name="Gournas C."/>
            <person name="Habgood R."/>
            <person name="Hainaut M."/>
            <person name="Harispe M.L."/>
            <person name="Henrissat B."/>
            <person name="Hilden K.S."/>
            <person name="Hope R."/>
            <person name="Hossain A."/>
            <person name="Karabika E."/>
            <person name="Karaffa L."/>
            <person name="Karanyi Z."/>
            <person name="Krasevec N."/>
            <person name="Kuo A."/>
            <person name="Kusch H."/>
            <person name="LaButti K."/>
            <person name="Lagendijk E.L."/>
            <person name="Lapidus A."/>
            <person name="Levasseur A."/>
            <person name="Lindquist E."/>
            <person name="Lipzen A."/>
            <person name="Logrieco A.F."/>
            <person name="MacCabe A."/>
            <person name="Maekelae M.R."/>
            <person name="Malavazi I."/>
            <person name="Melin P."/>
            <person name="Meyer V."/>
            <person name="Mielnichuk N."/>
            <person name="Miskei M."/>
            <person name="Molnar A.P."/>
            <person name="Mule G."/>
            <person name="Ngan C.Y."/>
            <person name="Orejas M."/>
            <person name="Orosz E."/>
            <person name="Ouedraogo J.P."/>
            <person name="Overkamp K.M."/>
            <person name="Park H.-S."/>
            <person name="Perrone G."/>
            <person name="Piumi F."/>
            <person name="Punt P.J."/>
            <person name="Ram A.F."/>
            <person name="Ramon A."/>
            <person name="Rauscher S."/>
            <person name="Record E."/>
            <person name="Riano-Pachon D.M."/>
            <person name="Robert V."/>
            <person name="Roehrig J."/>
            <person name="Ruller R."/>
            <person name="Salamov A."/>
            <person name="Salih N.S."/>
            <person name="Samson R.A."/>
            <person name="Sandor E."/>
            <person name="Sanguinetti M."/>
            <person name="Schuetze T."/>
            <person name="Sepcic K."/>
            <person name="Shelest E."/>
            <person name="Sherlock G."/>
            <person name="Sophianopoulou V."/>
            <person name="Squina F.M."/>
            <person name="Sun H."/>
            <person name="Susca A."/>
            <person name="Todd R.B."/>
            <person name="Tsang A."/>
            <person name="Unkles S.E."/>
            <person name="van de Wiele N."/>
            <person name="van Rossen-Uffink D."/>
            <person name="Oliveira J.V."/>
            <person name="Vesth T.C."/>
            <person name="Visser J."/>
            <person name="Yu J.-H."/>
            <person name="Zhou M."/>
            <person name="Andersen M.R."/>
            <person name="Archer D.B."/>
            <person name="Baker S.E."/>
            <person name="Benoit I."/>
            <person name="Brakhage A.A."/>
            <person name="Braus G.H."/>
            <person name="Fischer R."/>
            <person name="Frisvad J.C."/>
            <person name="Goldman G.H."/>
            <person name="Houbraken J."/>
            <person name="Oakley B."/>
            <person name="Pocsi I."/>
            <person name="Scazzocchio C."/>
            <person name="Seiboth B."/>
            <person name="vanKuyk P.A."/>
            <person name="Wortman J."/>
            <person name="Dyer P.S."/>
            <person name="Grigoriev I.V."/>
        </authorList>
    </citation>
    <scope>NUCLEOTIDE SEQUENCE [LARGE SCALE GENOMIC DNA]</scope>
    <source>
        <strain evidence="3">DTO 134E9</strain>
    </source>
</reference>
<gene>
    <name evidence="2" type="ORF">ASPWEDRAFT_43971</name>
</gene>
<feature type="domain" description="Protein kinase" evidence="1">
    <location>
        <begin position="131"/>
        <end position="471"/>
    </location>
</feature>